<gene>
    <name evidence="3" type="ORF">DSL72_008492</name>
</gene>
<dbReference type="OrthoDB" id="2923349at2759"/>
<keyword evidence="1" id="KW-0732">Signal</keyword>
<feature type="domain" description="TNT" evidence="2">
    <location>
        <begin position="166"/>
        <end position="248"/>
    </location>
</feature>
<dbReference type="EMBL" id="CP063409">
    <property type="protein sequence ID" value="QSZ35622.1"/>
    <property type="molecule type" value="Genomic_DNA"/>
</dbReference>
<proteinExistence type="predicted"/>
<dbReference type="Proteomes" id="UP000672032">
    <property type="component" value="Chromosome 5"/>
</dbReference>
<keyword evidence="4" id="KW-1185">Reference proteome</keyword>
<organism evidence="3 4">
    <name type="scientific">Monilinia vaccinii-corymbosi</name>
    <dbReference type="NCBI Taxonomy" id="61207"/>
    <lineage>
        <taxon>Eukaryota</taxon>
        <taxon>Fungi</taxon>
        <taxon>Dikarya</taxon>
        <taxon>Ascomycota</taxon>
        <taxon>Pezizomycotina</taxon>
        <taxon>Leotiomycetes</taxon>
        <taxon>Helotiales</taxon>
        <taxon>Sclerotiniaceae</taxon>
        <taxon>Monilinia</taxon>
    </lineage>
</organism>
<dbReference type="PANTHER" id="PTHR42059">
    <property type="entry name" value="TNT DOMAIN-CONTAINING PROTEIN"/>
    <property type="match status" value="1"/>
</dbReference>
<evidence type="ECO:0000256" key="1">
    <source>
        <dbReference type="SAM" id="SignalP"/>
    </source>
</evidence>
<feature type="signal peptide" evidence="1">
    <location>
        <begin position="1"/>
        <end position="17"/>
    </location>
</feature>
<dbReference type="Pfam" id="PF14021">
    <property type="entry name" value="TNT"/>
    <property type="match status" value="1"/>
</dbReference>
<protein>
    <recommendedName>
        <fullName evidence="2">TNT domain-containing protein</fullName>
    </recommendedName>
</protein>
<evidence type="ECO:0000313" key="4">
    <source>
        <dbReference type="Proteomes" id="UP000672032"/>
    </source>
</evidence>
<name>A0A8A3PJV0_9HELO</name>
<dbReference type="PANTHER" id="PTHR42059:SF1">
    <property type="entry name" value="TNT DOMAIN-CONTAINING PROTEIN"/>
    <property type="match status" value="1"/>
</dbReference>
<reference evidence="3" key="1">
    <citation type="submission" date="2020-10" db="EMBL/GenBank/DDBJ databases">
        <title>Genome Sequence of Monilinia vaccinii-corymbosi Sheds Light on Mummy Berry Disease Infection of Blueberry and Mating Type.</title>
        <authorList>
            <person name="Yow A.G."/>
            <person name="Zhang Y."/>
            <person name="Bansal K."/>
            <person name="Eacker S.M."/>
            <person name="Sullivan S."/>
            <person name="Liachko I."/>
            <person name="Cubeta M.A."/>
            <person name="Rollins J.A."/>
            <person name="Ashrafi H."/>
        </authorList>
    </citation>
    <scope>NUCLEOTIDE SEQUENCE</scope>
    <source>
        <strain evidence="3">RL-1</strain>
    </source>
</reference>
<sequence>MRLQFILLAGAVALSNASPRHLPVEARHIFEEPDAPDGGYGNCNCAGTIPGPLPSSAAYICYDWRLGPKVLPRYLPLASELSYYDRFGGLSPGQFLKKWWDPAGNGSYIYPGEVTNGFSTDINGNPINGTMILPTGTLLDRFGGETGLSIPAPKSTDVYILLMFIGTYLSAADAPYSQRSLPPSNLNDNSFYPGFPYNYHVYRVRKDLQVIGGPIAPWFGQPGLGTQFFTGKGKTVEWLIDNKFLERVDLSILITNREQKGCGY</sequence>
<dbReference type="AlphaFoldDB" id="A0A8A3PJV0"/>
<evidence type="ECO:0000313" key="3">
    <source>
        <dbReference type="EMBL" id="QSZ35622.1"/>
    </source>
</evidence>
<dbReference type="InterPro" id="IPR053024">
    <property type="entry name" value="Fungal_surface_NADase"/>
</dbReference>
<feature type="chain" id="PRO_5032336988" description="TNT domain-containing protein" evidence="1">
    <location>
        <begin position="18"/>
        <end position="264"/>
    </location>
</feature>
<evidence type="ECO:0000259" key="2">
    <source>
        <dbReference type="Pfam" id="PF14021"/>
    </source>
</evidence>
<accession>A0A8A3PJV0</accession>
<dbReference type="GO" id="GO:0050135">
    <property type="term" value="F:NADP+ nucleosidase activity"/>
    <property type="evidence" value="ECO:0007669"/>
    <property type="project" value="InterPro"/>
</dbReference>
<dbReference type="InterPro" id="IPR025331">
    <property type="entry name" value="TNT"/>
</dbReference>